<feature type="active site" description="Proton donor" evidence="7">
    <location>
        <position position="172"/>
    </location>
</feature>
<dbReference type="Proteomes" id="UP001174934">
    <property type="component" value="Unassembled WGS sequence"/>
</dbReference>
<keyword evidence="3 7" id="KW-0645">Protease</keyword>
<keyword evidence="6 7" id="KW-0788">Thiol protease</keyword>
<keyword evidence="5 7" id="KW-0378">Hydrolase</keyword>
<dbReference type="PROSITE" id="PS00140">
    <property type="entry name" value="UCH_1"/>
    <property type="match status" value="1"/>
</dbReference>
<dbReference type="PANTHER" id="PTHR10589">
    <property type="entry name" value="UBIQUITIN CARBOXYL-TERMINAL HYDROLASE"/>
    <property type="match status" value="1"/>
</dbReference>
<dbReference type="EMBL" id="JAULSR010000002">
    <property type="protein sequence ID" value="KAK0630969.1"/>
    <property type="molecule type" value="Genomic_DNA"/>
</dbReference>
<feature type="site" description="Transition state stabilizer" evidence="7">
    <location>
        <position position="91"/>
    </location>
</feature>
<name>A0AA39XBP7_9PEZI</name>
<evidence type="ECO:0000256" key="7">
    <source>
        <dbReference type="PROSITE-ProRule" id="PRU01393"/>
    </source>
</evidence>
<evidence type="ECO:0000256" key="1">
    <source>
        <dbReference type="ARBA" id="ARBA00000707"/>
    </source>
</evidence>
<comment type="catalytic activity">
    <reaction evidence="1 7 8">
        <text>Thiol-dependent hydrolysis of ester, thioester, amide, peptide and isopeptide bonds formed by the C-terminal Gly of ubiquitin (a 76-residue protein attached to proteins as an intracellular targeting signal).</text>
        <dbReference type="EC" id="3.4.19.12"/>
    </reaction>
</comment>
<evidence type="ECO:0000313" key="10">
    <source>
        <dbReference type="EMBL" id="KAK0630969.1"/>
    </source>
</evidence>
<evidence type="ECO:0000256" key="4">
    <source>
        <dbReference type="ARBA" id="ARBA00022786"/>
    </source>
</evidence>
<dbReference type="GO" id="GO:0005737">
    <property type="term" value="C:cytoplasm"/>
    <property type="evidence" value="ECO:0007669"/>
    <property type="project" value="TreeGrafter"/>
</dbReference>
<evidence type="ECO:0000256" key="5">
    <source>
        <dbReference type="ARBA" id="ARBA00022801"/>
    </source>
</evidence>
<proteinExistence type="inferred from homology"/>
<evidence type="ECO:0000256" key="2">
    <source>
        <dbReference type="ARBA" id="ARBA00009326"/>
    </source>
</evidence>
<dbReference type="CDD" id="cd09616">
    <property type="entry name" value="Peptidase_C12_UCH_L1_L3"/>
    <property type="match status" value="1"/>
</dbReference>
<dbReference type="FunFam" id="3.40.532.10:FF:000006">
    <property type="entry name" value="Ubiquitin carboxyl-terminal hydrolase"/>
    <property type="match status" value="1"/>
</dbReference>
<dbReference type="PROSITE" id="PS52048">
    <property type="entry name" value="UCH_DOMAIN"/>
    <property type="match status" value="1"/>
</dbReference>
<dbReference type="Pfam" id="PF01088">
    <property type="entry name" value="Peptidase_C12"/>
    <property type="match status" value="1"/>
</dbReference>
<evidence type="ECO:0000256" key="3">
    <source>
        <dbReference type="ARBA" id="ARBA00022670"/>
    </source>
</evidence>
<dbReference type="GO" id="GO:0006511">
    <property type="term" value="P:ubiquitin-dependent protein catabolic process"/>
    <property type="evidence" value="ECO:0007669"/>
    <property type="project" value="UniProtKB-UniRule"/>
</dbReference>
<evidence type="ECO:0000259" key="9">
    <source>
        <dbReference type="PROSITE" id="PS52048"/>
    </source>
</evidence>
<protein>
    <recommendedName>
        <fullName evidence="8">Ubiquitin carboxyl-terminal hydrolase</fullName>
        <ecNumber evidence="8">3.4.19.12</ecNumber>
    </recommendedName>
</protein>
<gene>
    <name evidence="10" type="ORF">B0T17DRAFT_590301</name>
</gene>
<dbReference type="InterPro" id="IPR057254">
    <property type="entry name" value="UCH_AS"/>
</dbReference>
<keyword evidence="4 7" id="KW-0833">Ubl conjugation pathway</keyword>
<reference evidence="10" key="1">
    <citation type="submission" date="2023-06" db="EMBL/GenBank/DDBJ databases">
        <title>Genome-scale phylogeny and comparative genomics of the fungal order Sordariales.</title>
        <authorList>
            <consortium name="Lawrence Berkeley National Laboratory"/>
            <person name="Hensen N."/>
            <person name="Bonometti L."/>
            <person name="Westerberg I."/>
            <person name="Brannstrom I.O."/>
            <person name="Guillou S."/>
            <person name="Cros-Aarteil S."/>
            <person name="Calhoun S."/>
            <person name="Haridas S."/>
            <person name="Kuo A."/>
            <person name="Mondo S."/>
            <person name="Pangilinan J."/>
            <person name="Riley R."/>
            <person name="LaButti K."/>
            <person name="Andreopoulos B."/>
            <person name="Lipzen A."/>
            <person name="Chen C."/>
            <person name="Yanf M."/>
            <person name="Daum C."/>
            <person name="Ng V."/>
            <person name="Clum A."/>
            <person name="Steindorff A."/>
            <person name="Ohm R."/>
            <person name="Martin F."/>
            <person name="Silar P."/>
            <person name="Natvig D."/>
            <person name="Lalanne C."/>
            <person name="Gautier V."/>
            <person name="Ament-velasquez S.L."/>
            <person name="Kruys A."/>
            <person name="Hutchinson M.I."/>
            <person name="Powell A.J."/>
            <person name="Barry K."/>
            <person name="Miller A.N."/>
            <person name="Grigoriev I.V."/>
            <person name="Debuchy R."/>
            <person name="Gladieux P."/>
            <person name="Thoren M.H."/>
            <person name="Johannesson H."/>
        </authorList>
    </citation>
    <scope>NUCLEOTIDE SEQUENCE</scope>
    <source>
        <strain evidence="10">SMH3391-2</strain>
    </source>
</reference>
<feature type="active site" description="Nucleophile" evidence="7">
    <location>
        <position position="97"/>
    </location>
</feature>
<evidence type="ECO:0000313" key="11">
    <source>
        <dbReference type="Proteomes" id="UP001174934"/>
    </source>
</evidence>
<dbReference type="GO" id="GO:0004843">
    <property type="term" value="F:cysteine-type deubiquitinase activity"/>
    <property type="evidence" value="ECO:0007669"/>
    <property type="project" value="UniProtKB-UniRule"/>
</dbReference>
<feature type="domain" description="UCH catalytic" evidence="9">
    <location>
        <begin position="8"/>
        <end position="237"/>
    </location>
</feature>
<dbReference type="PANTHER" id="PTHR10589:SF17">
    <property type="entry name" value="UBIQUITIN CARBOXYL-TERMINAL HYDROLASE"/>
    <property type="match status" value="1"/>
</dbReference>
<sequence length="240" mass="26470">MPERKEKWVFPLESNPDVFNELQQLFGVPDDLAFEDVFTLDEPDFLPRPALAVILTFPTTPSYETRKVASESSRPVYTGSGDAEPVIWFRQTIHNACGFYALLHALSNSKARTLAAPTSLLNRLIQQSIPLPPDTRAHVLEDSPELEQAYASVATKGDSAVPDSAEDQTDFHYICFVQSQTDGHVYELDGNKKGPVDTGVVLPPGHDMLSPEVIAVIRRYLDQEEGNLGFNIMALVGRGG</sequence>
<dbReference type="EC" id="3.4.19.12" evidence="8"/>
<dbReference type="InterPro" id="IPR038765">
    <property type="entry name" value="Papain-like_cys_pep_sf"/>
</dbReference>
<dbReference type="AlphaFoldDB" id="A0AA39XBP7"/>
<dbReference type="GO" id="GO:0016579">
    <property type="term" value="P:protein deubiquitination"/>
    <property type="evidence" value="ECO:0007669"/>
    <property type="project" value="TreeGrafter"/>
</dbReference>
<comment type="similarity">
    <text evidence="2 7 8">Belongs to the peptidase C12 family.</text>
</comment>
<accession>A0AA39XBP7</accession>
<evidence type="ECO:0000256" key="6">
    <source>
        <dbReference type="ARBA" id="ARBA00022807"/>
    </source>
</evidence>
<dbReference type="InterPro" id="IPR001578">
    <property type="entry name" value="Peptidase_C12_UCH"/>
</dbReference>
<comment type="caution">
    <text evidence="10">The sequence shown here is derived from an EMBL/GenBank/DDBJ whole genome shotgun (WGS) entry which is preliminary data.</text>
</comment>
<evidence type="ECO:0000256" key="8">
    <source>
        <dbReference type="RuleBase" id="RU361215"/>
    </source>
</evidence>
<dbReference type="InterPro" id="IPR036959">
    <property type="entry name" value="Peptidase_C12_UCH_sf"/>
</dbReference>
<dbReference type="Gene3D" id="3.40.532.10">
    <property type="entry name" value="Peptidase C12, ubiquitin carboxyl-terminal hydrolase"/>
    <property type="match status" value="1"/>
</dbReference>
<feature type="site" description="Important for enzyme activity" evidence="7">
    <location>
        <position position="189"/>
    </location>
</feature>
<dbReference type="SUPFAM" id="SSF54001">
    <property type="entry name" value="Cysteine proteinases"/>
    <property type="match status" value="1"/>
</dbReference>
<organism evidence="10 11">
    <name type="scientific">Bombardia bombarda</name>
    <dbReference type="NCBI Taxonomy" id="252184"/>
    <lineage>
        <taxon>Eukaryota</taxon>
        <taxon>Fungi</taxon>
        <taxon>Dikarya</taxon>
        <taxon>Ascomycota</taxon>
        <taxon>Pezizomycotina</taxon>
        <taxon>Sordariomycetes</taxon>
        <taxon>Sordariomycetidae</taxon>
        <taxon>Sordariales</taxon>
        <taxon>Lasiosphaeriaceae</taxon>
        <taxon>Bombardia</taxon>
    </lineage>
</organism>
<keyword evidence="11" id="KW-1185">Reference proteome</keyword>
<dbReference type="PRINTS" id="PR00707">
    <property type="entry name" value="UBCTHYDRLASE"/>
</dbReference>